<feature type="DNA-binding region" description="OmpR/PhoB-type" evidence="7">
    <location>
        <begin position="126"/>
        <end position="224"/>
    </location>
</feature>
<proteinExistence type="predicted"/>
<feature type="domain" description="OmpR/PhoB-type" evidence="9">
    <location>
        <begin position="126"/>
        <end position="224"/>
    </location>
</feature>
<dbReference type="SUPFAM" id="SSF46894">
    <property type="entry name" value="C-terminal effector domain of the bipartite response regulators"/>
    <property type="match status" value="1"/>
</dbReference>
<dbReference type="GO" id="GO:0006355">
    <property type="term" value="P:regulation of DNA-templated transcription"/>
    <property type="evidence" value="ECO:0007669"/>
    <property type="project" value="InterPro"/>
</dbReference>
<dbReference type="GO" id="GO:0032993">
    <property type="term" value="C:protein-DNA complex"/>
    <property type="evidence" value="ECO:0007669"/>
    <property type="project" value="TreeGrafter"/>
</dbReference>
<gene>
    <name evidence="10" type="primary">regX3_2</name>
    <name evidence="10" type="ORF">LuPra_05974</name>
</gene>
<dbReference type="Pfam" id="PF00072">
    <property type="entry name" value="Response_reg"/>
    <property type="match status" value="1"/>
</dbReference>
<protein>
    <submittedName>
        <fullName evidence="10">Sensory transduction protein regX3</fullName>
    </submittedName>
</protein>
<evidence type="ECO:0000256" key="7">
    <source>
        <dbReference type="PROSITE-ProRule" id="PRU01091"/>
    </source>
</evidence>
<dbReference type="Gene3D" id="6.10.250.690">
    <property type="match status" value="1"/>
</dbReference>
<keyword evidence="5" id="KW-0804">Transcription</keyword>
<evidence type="ECO:0000259" key="8">
    <source>
        <dbReference type="PROSITE" id="PS50110"/>
    </source>
</evidence>
<reference evidence="10 11" key="1">
    <citation type="journal article" date="2016" name="Genome Announc.">
        <title>First Complete Genome Sequence of a Subdivision 6 Acidobacterium Strain.</title>
        <authorList>
            <person name="Huang S."/>
            <person name="Vieira S."/>
            <person name="Bunk B."/>
            <person name="Riedel T."/>
            <person name="Sproer C."/>
            <person name="Overmann J."/>
        </authorList>
    </citation>
    <scope>NUCLEOTIDE SEQUENCE [LARGE SCALE GENOMIC DNA]</scope>
    <source>
        <strain evidence="11">DSM 100886 HEG_-6_39</strain>
    </source>
</reference>
<dbReference type="InterPro" id="IPR036388">
    <property type="entry name" value="WH-like_DNA-bd_sf"/>
</dbReference>
<dbReference type="PROSITE" id="PS51755">
    <property type="entry name" value="OMPR_PHOB"/>
    <property type="match status" value="1"/>
</dbReference>
<dbReference type="FunFam" id="3.40.50.2300:FF:000001">
    <property type="entry name" value="DNA-binding response regulator PhoB"/>
    <property type="match status" value="1"/>
</dbReference>
<evidence type="ECO:0000259" key="9">
    <source>
        <dbReference type="PROSITE" id="PS51755"/>
    </source>
</evidence>
<dbReference type="Gene3D" id="3.40.50.2300">
    <property type="match status" value="1"/>
</dbReference>
<dbReference type="SUPFAM" id="SSF52172">
    <property type="entry name" value="CheY-like"/>
    <property type="match status" value="1"/>
</dbReference>
<dbReference type="InterPro" id="IPR011006">
    <property type="entry name" value="CheY-like_superfamily"/>
</dbReference>
<dbReference type="CDD" id="cd00383">
    <property type="entry name" value="trans_reg_C"/>
    <property type="match status" value="1"/>
</dbReference>
<dbReference type="GO" id="GO:0000156">
    <property type="term" value="F:phosphorelay response regulator activity"/>
    <property type="evidence" value="ECO:0007669"/>
    <property type="project" value="TreeGrafter"/>
</dbReference>
<evidence type="ECO:0000256" key="3">
    <source>
        <dbReference type="ARBA" id="ARBA00023015"/>
    </source>
</evidence>
<accession>A0A143PVT5</accession>
<organism evidence="10 11">
    <name type="scientific">Luteitalea pratensis</name>
    <dbReference type="NCBI Taxonomy" id="1855912"/>
    <lineage>
        <taxon>Bacteria</taxon>
        <taxon>Pseudomonadati</taxon>
        <taxon>Acidobacteriota</taxon>
        <taxon>Vicinamibacteria</taxon>
        <taxon>Vicinamibacterales</taxon>
        <taxon>Vicinamibacteraceae</taxon>
        <taxon>Luteitalea</taxon>
    </lineage>
</organism>
<keyword evidence="11" id="KW-1185">Reference proteome</keyword>
<evidence type="ECO:0000313" key="10">
    <source>
        <dbReference type="EMBL" id="AMY12692.1"/>
    </source>
</evidence>
<evidence type="ECO:0000256" key="2">
    <source>
        <dbReference type="ARBA" id="ARBA00023012"/>
    </source>
</evidence>
<dbReference type="PROSITE" id="PS50110">
    <property type="entry name" value="RESPONSE_REGULATORY"/>
    <property type="match status" value="1"/>
</dbReference>
<dbReference type="PANTHER" id="PTHR48111">
    <property type="entry name" value="REGULATOR OF RPOS"/>
    <property type="match status" value="1"/>
</dbReference>
<evidence type="ECO:0000313" key="11">
    <source>
        <dbReference type="Proteomes" id="UP000076079"/>
    </source>
</evidence>
<dbReference type="RefSeq" id="WP_110174129.1">
    <property type="nucleotide sequence ID" value="NZ_CP015136.1"/>
</dbReference>
<dbReference type="OrthoDB" id="9790442at2"/>
<dbReference type="PANTHER" id="PTHR48111:SF1">
    <property type="entry name" value="TWO-COMPONENT RESPONSE REGULATOR ORR33"/>
    <property type="match status" value="1"/>
</dbReference>
<evidence type="ECO:0000256" key="6">
    <source>
        <dbReference type="PROSITE-ProRule" id="PRU00169"/>
    </source>
</evidence>
<dbReference type="GO" id="GO:0005829">
    <property type="term" value="C:cytosol"/>
    <property type="evidence" value="ECO:0007669"/>
    <property type="project" value="TreeGrafter"/>
</dbReference>
<reference evidence="11" key="2">
    <citation type="submission" date="2016-04" db="EMBL/GenBank/DDBJ databases">
        <title>First Complete Genome Sequence of a Subdivision 6 Acidobacterium.</title>
        <authorList>
            <person name="Huang S."/>
            <person name="Vieira S."/>
            <person name="Bunk B."/>
            <person name="Riedel T."/>
            <person name="Sproeer C."/>
            <person name="Overmann J."/>
        </authorList>
    </citation>
    <scope>NUCLEOTIDE SEQUENCE [LARGE SCALE GENOMIC DNA]</scope>
    <source>
        <strain evidence="11">DSM 100886 HEG_-6_39</strain>
    </source>
</reference>
<evidence type="ECO:0000256" key="1">
    <source>
        <dbReference type="ARBA" id="ARBA00022553"/>
    </source>
</evidence>
<dbReference type="SMART" id="SM00862">
    <property type="entry name" value="Trans_reg_C"/>
    <property type="match status" value="1"/>
</dbReference>
<keyword evidence="1 6" id="KW-0597">Phosphoprotein</keyword>
<dbReference type="GO" id="GO:0000976">
    <property type="term" value="F:transcription cis-regulatory region binding"/>
    <property type="evidence" value="ECO:0007669"/>
    <property type="project" value="TreeGrafter"/>
</dbReference>
<dbReference type="InterPro" id="IPR001867">
    <property type="entry name" value="OmpR/PhoB-type_DNA-bd"/>
</dbReference>
<dbReference type="InterPro" id="IPR016032">
    <property type="entry name" value="Sig_transdc_resp-reg_C-effctor"/>
</dbReference>
<feature type="modified residue" description="4-aspartylphosphate" evidence="6">
    <location>
        <position position="52"/>
    </location>
</feature>
<dbReference type="CDD" id="cd17574">
    <property type="entry name" value="REC_OmpR"/>
    <property type="match status" value="1"/>
</dbReference>
<keyword evidence="3" id="KW-0805">Transcription regulation</keyword>
<dbReference type="AlphaFoldDB" id="A0A143PVT5"/>
<keyword evidence="2" id="KW-0902">Two-component regulatory system</keyword>
<dbReference type="Gene3D" id="1.10.10.10">
    <property type="entry name" value="Winged helix-like DNA-binding domain superfamily/Winged helix DNA-binding domain"/>
    <property type="match status" value="1"/>
</dbReference>
<dbReference type="InterPro" id="IPR001789">
    <property type="entry name" value="Sig_transdc_resp-reg_receiver"/>
</dbReference>
<dbReference type="Proteomes" id="UP000076079">
    <property type="component" value="Chromosome"/>
</dbReference>
<keyword evidence="4 7" id="KW-0238">DNA-binding</keyword>
<dbReference type="KEGG" id="abac:LuPra_05974"/>
<dbReference type="Pfam" id="PF00486">
    <property type="entry name" value="Trans_reg_C"/>
    <property type="match status" value="1"/>
</dbReference>
<dbReference type="InterPro" id="IPR039420">
    <property type="entry name" value="WalR-like"/>
</dbReference>
<evidence type="ECO:0000256" key="4">
    <source>
        <dbReference type="ARBA" id="ARBA00023125"/>
    </source>
</evidence>
<name>A0A143PVT5_LUTPR</name>
<dbReference type="STRING" id="1855912.LuPra_05974"/>
<dbReference type="EMBL" id="CP015136">
    <property type="protein sequence ID" value="AMY12692.1"/>
    <property type="molecule type" value="Genomic_DNA"/>
</dbReference>
<feature type="domain" description="Response regulatory" evidence="8">
    <location>
        <begin position="3"/>
        <end position="117"/>
    </location>
</feature>
<sequence>MTRILIVEDEPAIAAGLEEDLTFEGYRVDTVADGEAAVLAAREGAFDLLLLDVMLPKKDGFQVCRELRRGGVTTPIILLTARSLEAEKVMGLRIGADDYITKPFGSEELRARIDAVLRRAGRTTAVDRFRFGEYEVDFARCEVARNGVLVDVTAVEFKLLSAFIRSRGRVLSRQQLLDMVWTDTHCVDRVVDSHVANLRKTIEPDPSTPRYLVSVRSLGYRFDG</sequence>
<evidence type="ECO:0000256" key="5">
    <source>
        <dbReference type="ARBA" id="ARBA00023163"/>
    </source>
</evidence>
<dbReference type="SMART" id="SM00448">
    <property type="entry name" value="REC"/>
    <property type="match status" value="1"/>
</dbReference>